<protein>
    <submittedName>
        <fullName evidence="1">AroM family protein</fullName>
    </submittedName>
</protein>
<sequence>MKIGAITIGQAPRTDVTADIMDIFEGQAELVQAGGLDGLTREEIAAFQPEEGDYVLVSRLTDGTSVTFAERYILPRLKEAVDEMEEKGCKLIMFFCTGKFPDTLTSKRIPLIYPCDILERLVPLMTKKSHIICMTPSPLQLAQTEDKWRQYVDKVTSIAASPYGAWEDLEKAAEQAKDTEADLIVLDCIGYTQEMKRMFEEKTGKMVVLPRTLLARVVAELTDLKKRG</sequence>
<dbReference type="RefSeq" id="WP_186876552.1">
    <property type="nucleotide sequence ID" value="NZ_JACOPF010000003.1"/>
</dbReference>
<dbReference type="NCBIfam" id="NF007788">
    <property type="entry name" value="PRK10481.1"/>
    <property type="match status" value="1"/>
</dbReference>
<evidence type="ECO:0000313" key="2">
    <source>
        <dbReference type="Proteomes" id="UP000652477"/>
    </source>
</evidence>
<dbReference type="InterPro" id="IPR010843">
    <property type="entry name" value="Uncharacterised_AroM"/>
</dbReference>
<name>A0A923LL07_9FIRM</name>
<comment type="caution">
    <text evidence="1">The sequence shown here is derived from an EMBL/GenBank/DDBJ whole genome shotgun (WGS) entry which is preliminary data.</text>
</comment>
<reference evidence="1" key="1">
    <citation type="submission" date="2020-08" db="EMBL/GenBank/DDBJ databases">
        <title>Genome public.</title>
        <authorList>
            <person name="Liu C."/>
            <person name="Sun Q."/>
        </authorList>
    </citation>
    <scope>NUCLEOTIDE SEQUENCE</scope>
    <source>
        <strain evidence="1">NSJ-55</strain>
    </source>
</reference>
<proteinExistence type="predicted"/>
<gene>
    <name evidence="1" type="ORF">H8S37_13295</name>
</gene>
<dbReference type="Pfam" id="PF07302">
    <property type="entry name" value="AroM"/>
    <property type="match status" value="1"/>
</dbReference>
<dbReference type="AlphaFoldDB" id="A0A923LL07"/>
<evidence type="ECO:0000313" key="1">
    <source>
        <dbReference type="EMBL" id="MBC5689886.1"/>
    </source>
</evidence>
<accession>A0A923LL07</accession>
<dbReference type="EMBL" id="JACOPF010000003">
    <property type="protein sequence ID" value="MBC5689886.1"/>
    <property type="molecule type" value="Genomic_DNA"/>
</dbReference>
<dbReference type="Proteomes" id="UP000652477">
    <property type="component" value="Unassembled WGS sequence"/>
</dbReference>
<keyword evidence="2" id="KW-1185">Reference proteome</keyword>
<organism evidence="1 2">
    <name type="scientific">Mediterraneibacter hominis</name>
    <dbReference type="NCBI Taxonomy" id="2763054"/>
    <lineage>
        <taxon>Bacteria</taxon>
        <taxon>Bacillati</taxon>
        <taxon>Bacillota</taxon>
        <taxon>Clostridia</taxon>
        <taxon>Lachnospirales</taxon>
        <taxon>Lachnospiraceae</taxon>
        <taxon>Mediterraneibacter</taxon>
    </lineage>
</organism>